<comment type="caution">
    <text evidence="8">The sequence shown here is derived from an EMBL/GenBank/DDBJ whole genome shotgun (WGS) entry which is preliminary data.</text>
</comment>
<organism evidence="8 9">
    <name type="scientific">Crossiella cryophila</name>
    <dbReference type="NCBI Taxonomy" id="43355"/>
    <lineage>
        <taxon>Bacteria</taxon>
        <taxon>Bacillati</taxon>
        <taxon>Actinomycetota</taxon>
        <taxon>Actinomycetes</taxon>
        <taxon>Pseudonocardiales</taxon>
        <taxon>Pseudonocardiaceae</taxon>
        <taxon>Crossiella</taxon>
    </lineage>
</organism>
<dbReference type="GO" id="GO:0046872">
    <property type="term" value="F:metal ion binding"/>
    <property type="evidence" value="ECO:0007669"/>
    <property type="project" value="UniProtKB-KW"/>
</dbReference>
<keyword evidence="9" id="KW-1185">Reference proteome</keyword>
<evidence type="ECO:0000256" key="3">
    <source>
        <dbReference type="ARBA" id="ARBA00022723"/>
    </source>
</evidence>
<feature type="domain" description="Nitrite/Sulfite reductase ferredoxin-like" evidence="7">
    <location>
        <begin position="22"/>
        <end position="84"/>
    </location>
</feature>
<evidence type="ECO:0000256" key="2">
    <source>
        <dbReference type="ARBA" id="ARBA00022617"/>
    </source>
</evidence>
<keyword evidence="1" id="KW-0004">4Fe-4S</keyword>
<name>A0A7W7FZS6_9PSEU</name>
<evidence type="ECO:0000313" key="9">
    <source>
        <dbReference type="Proteomes" id="UP000533598"/>
    </source>
</evidence>
<dbReference type="Proteomes" id="UP000533598">
    <property type="component" value="Unassembled WGS sequence"/>
</dbReference>
<reference evidence="8 9" key="1">
    <citation type="submission" date="2020-08" db="EMBL/GenBank/DDBJ databases">
        <title>Sequencing the genomes of 1000 actinobacteria strains.</title>
        <authorList>
            <person name="Klenk H.-P."/>
        </authorList>
    </citation>
    <scope>NUCLEOTIDE SEQUENCE [LARGE SCALE GENOMIC DNA]</scope>
    <source>
        <strain evidence="8 9">DSM 44230</strain>
    </source>
</reference>
<dbReference type="Pfam" id="PF03460">
    <property type="entry name" value="NIR_SIR_ferr"/>
    <property type="match status" value="1"/>
</dbReference>
<dbReference type="Gene3D" id="3.90.480.10">
    <property type="entry name" value="Sulfite Reductase Hemoprotein,Domain 2"/>
    <property type="match status" value="1"/>
</dbReference>
<dbReference type="EC" id="1.14.13.83" evidence="8"/>
<keyword evidence="3" id="KW-0479">Metal-binding</keyword>
<protein>
    <submittedName>
        <fullName evidence="8">Precorrin-3B synthase</fullName>
        <ecNumber evidence="8">1.14.13.83</ecNumber>
    </submittedName>
</protein>
<dbReference type="SUPFAM" id="SSF55124">
    <property type="entry name" value="Nitrite/Sulfite reductase N-terminal domain-like"/>
    <property type="match status" value="2"/>
</dbReference>
<keyword evidence="6" id="KW-0411">Iron-sulfur</keyword>
<dbReference type="InterPro" id="IPR051329">
    <property type="entry name" value="NIR_SIR_4Fe-4S"/>
</dbReference>
<evidence type="ECO:0000256" key="5">
    <source>
        <dbReference type="ARBA" id="ARBA00023004"/>
    </source>
</evidence>
<dbReference type="AlphaFoldDB" id="A0A7W7FZS6"/>
<proteinExistence type="predicted"/>
<keyword evidence="4 8" id="KW-0560">Oxidoreductase</keyword>
<accession>A0A7W7FZS6</accession>
<sequence>MPASPHRQRPDACPGAVEVHPAADGGLARVRVPGGTLSAARLAVLRTAAIELGDGSLELTSRANVQLRGLAAGAEVELGARLAEAGLLPSLTHERMRNIVAAPLADNQDLVDSIDAALCSRAELAGLPGRFLVVVDDGGVVSGLGADIGLDRVGSSWVLLLAGADSGLRVADPVEAVLRAALAFLAVRAEHGGTAWRLAEIDGGVAEITRRLGGPVSADRVPVRASRPLPPGPLPDGRLVVGAPLGRLDSDQSGALLAAERVRLTPWRGLVLPRTITLGHGLITDPDSPWHAVTACTGRPGCAKSLADVRADAVRHLGLPGGPVHWSGCARRCGRPRGAIDVLATADGYLVDGQRHEDTAAAIDAARRKQQ</sequence>
<dbReference type="PANTHER" id="PTHR32439:SF9">
    <property type="entry name" value="BLR3264 PROTEIN"/>
    <property type="match status" value="1"/>
</dbReference>
<dbReference type="EMBL" id="JACHMH010000001">
    <property type="protein sequence ID" value="MBB4681489.1"/>
    <property type="molecule type" value="Genomic_DNA"/>
</dbReference>
<keyword evidence="2" id="KW-0349">Heme</keyword>
<evidence type="ECO:0000313" key="8">
    <source>
        <dbReference type="EMBL" id="MBB4681489.1"/>
    </source>
</evidence>
<dbReference type="PANTHER" id="PTHR32439">
    <property type="entry name" value="FERREDOXIN--NITRITE REDUCTASE, CHLOROPLASTIC"/>
    <property type="match status" value="1"/>
</dbReference>
<dbReference type="GO" id="GO:0051539">
    <property type="term" value="F:4 iron, 4 sulfur cluster binding"/>
    <property type="evidence" value="ECO:0007669"/>
    <property type="project" value="UniProtKB-KW"/>
</dbReference>
<dbReference type="InterPro" id="IPR036136">
    <property type="entry name" value="Nit/Sulf_reduc_fer-like_dom_sf"/>
</dbReference>
<dbReference type="InterPro" id="IPR045854">
    <property type="entry name" value="NO2/SO3_Rdtase_4Fe4S_sf"/>
</dbReference>
<dbReference type="RefSeq" id="WP_185008103.1">
    <property type="nucleotide sequence ID" value="NZ_BAAAUI010000008.1"/>
</dbReference>
<dbReference type="Gene3D" id="3.30.413.10">
    <property type="entry name" value="Sulfite Reductase Hemoprotein, domain 1"/>
    <property type="match status" value="1"/>
</dbReference>
<keyword evidence="5" id="KW-0408">Iron</keyword>
<evidence type="ECO:0000256" key="1">
    <source>
        <dbReference type="ARBA" id="ARBA00022485"/>
    </source>
</evidence>
<gene>
    <name evidence="8" type="ORF">HNR67_007607</name>
</gene>
<evidence type="ECO:0000259" key="7">
    <source>
        <dbReference type="Pfam" id="PF03460"/>
    </source>
</evidence>
<dbReference type="GO" id="GO:0043818">
    <property type="term" value="F:precorrin-3B synthase activity"/>
    <property type="evidence" value="ECO:0007669"/>
    <property type="project" value="UniProtKB-EC"/>
</dbReference>
<evidence type="ECO:0000256" key="4">
    <source>
        <dbReference type="ARBA" id="ARBA00023002"/>
    </source>
</evidence>
<evidence type="ECO:0000256" key="6">
    <source>
        <dbReference type="ARBA" id="ARBA00023014"/>
    </source>
</evidence>
<dbReference type="InterPro" id="IPR005117">
    <property type="entry name" value="NiRdtase/SiRdtase_haem-b_fer"/>
</dbReference>